<dbReference type="PROSITE" id="PS51382">
    <property type="entry name" value="SPX"/>
    <property type="match status" value="1"/>
</dbReference>
<protein>
    <recommendedName>
        <fullName evidence="1">SPX domain-containing protein</fullName>
    </recommendedName>
</protein>
<name>A0A0C3NF09_PISTI</name>
<evidence type="ECO:0000313" key="3">
    <source>
        <dbReference type="Proteomes" id="UP000054217"/>
    </source>
</evidence>
<dbReference type="AlphaFoldDB" id="A0A0C3NF09"/>
<dbReference type="Proteomes" id="UP000054217">
    <property type="component" value="Unassembled WGS sequence"/>
</dbReference>
<evidence type="ECO:0000259" key="1">
    <source>
        <dbReference type="PROSITE" id="PS51382"/>
    </source>
</evidence>
<reference evidence="2 3" key="1">
    <citation type="submission" date="2014-04" db="EMBL/GenBank/DDBJ databases">
        <authorList>
            <consortium name="DOE Joint Genome Institute"/>
            <person name="Kuo A."/>
            <person name="Kohler A."/>
            <person name="Costa M.D."/>
            <person name="Nagy L.G."/>
            <person name="Floudas D."/>
            <person name="Copeland A."/>
            <person name="Barry K.W."/>
            <person name="Cichocki N."/>
            <person name="Veneault-Fourrey C."/>
            <person name="LaButti K."/>
            <person name="Lindquist E.A."/>
            <person name="Lipzen A."/>
            <person name="Lundell T."/>
            <person name="Morin E."/>
            <person name="Murat C."/>
            <person name="Sun H."/>
            <person name="Tunlid A."/>
            <person name="Henrissat B."/>
            <person name="Grigoriev I.V."/>
            <person name="Hibbett D.S."/>
            <person name="Martin F."/>
            <person name="Nordberg H.P."/>
            <person name="Cantor M.N."/>
            <person name="Hua S.X."/>
        </authorList>
    </citation>
    <scope>NUCLEOTIDE SEQUENCE [LARGE SCALE GENOMIC DNA]</scope>
    <source>
        <strain evidence="2 3">Marx 270</strain>
    </source>
</reference>
<gene>
    <name evidence="2" type="ORF">M404DRAFT_809889</name>
</gene>
<proteinExistence type="predicted"/>
<dbReference type="STRING" id="870435.A0A0C3NF09"/>
<reference evidence="3" key="2">
    <citation type="submission" date="2015-01" db="EMBL/GenBank/DDBJ databases">
        <title>Evolutionary Origins and Diversification of the Mycorrhizal Mutualists.</title>
        <authorList>
            <consortium name="DOE Joint Genome Institute"/>
            <consortium name="Mycorrhizal Genomics Consortium"/>
            <person name="Kohler A."/>
            <person name="Kuo A."/>
            <person name="Nagy L.G."/>
            <person name="Floudas D."/>
            <person name="Copeland A."/>
            <person name="Barry K.W."/>
            <person name="Cichocki N."/>
            <person name="Veneault-Fourrey C."/>
            <person name="LaButti K."/>
            <person name="Lindquist E.A."/>
            <person name="Lipzen A."/>
            <person name="Lundell T."/>
            <person name="Morin E."/>
            <person name="Murat C."/>
            <person name="Riley R."/>
            <person name="Ohm R."/>
            <person name="Sun H."/>
            <person name="Tunlid A."/>
            <person name="Henrissat B."/>
            <person name="Grigoriev I.V."/>
            <person name="Hibbett D.S."/>
            <person name="Martin F."/>
        </authorList>
    </citation>
    <scope>NUCLEOTIDE SEQUENCE [LARGE SCALE GENOMIC DNA]</scope>
    <source>
        <strain evidence="3">Marx 270</strain>
    </source>
</reference>
<dbReference type="InParanoid" id="A0A0C3NF09"/>
<organism evidence="2 3">
    <name type="scientific">Pisolithus tinctorius Marx 270</name>
    <dbReference type="NCBI Taxonomy" id="870435"/>
    <lineage>
        <taxon>Eukaryota</taxon>
        <taxon>Fungi</taxon>
        <taxon>Dikarya</taxon>
        <taxon>Basidiomycota</taxon>
        <taxon>Agaricomycotina</taxon>
        <taxon>Agaricomycetes</taxon>
        <taxon>Agaricomycetidae</taxon>
        <taxon>Boletales</taxon>
        <taxon>Sclerodermatineae</taxon>
        <taxon>Pisolithaceae</taxon>
        <taxon>Pisolithus</taxon>
    </lineage>
</organism>
<keyword evidence="3" id="KW-1185">Reference proteome</keyword>
<sequence length="181" mass="20905">MLSIGSMTSPSFSQLLPQLSPAQRQFFKLLDADLERVESFFLERQQEAEDRHEKLHEQLEELVAHRQRIYDILPSRNSRVSSKTRFIHMYQRNSTDLRATKSSSVSGRGGELSMTFVFIALSPSRCPPSGFSAKMGKQTLESTKTTYDREYKGAKKKLKKAVVEHYRYGLLMFCHRRAHLS</sequence>
<accession>A0A0C3NF09</accession>
<dbReference type="OrthoDB" id="2666373at2759"/>
<dbReference type="Pfam" id="PF03105">
    <property type="entry name" value="SPX"/>
    <property type="match status" value="1"/>
</dbReference>
<feature type="domain" description="SPX" evidence="1">
    <location>
        <begin position="1"/>
        <end position="181"/>
    </location>
</feature>
<dbReference type="HOGENOM" id="CLU_1687407_0_0_1"/>
<evidence type="ECO:0000313" key="2">
    <source>
        <dbReference type="EMBL" id="KIN99649.1"/>
    </source>
</evidence>
<dbReference type="InterPro" id="IPR004331">
    <property type="entry name" value="SPX_dom"/>
</dbReference>
<dbReference type="EMBL" id="KN832003">
    <property type="protein sequence ID" value="KIN99649.1"/>
    <property type="molecule type" value="Genomic_DNA"/>
</dbReference>